<dbReference type="Gene3D" id="3.90.1150.10">
    <property type="entry name" value="Aspartate Aminotransferase, domain 1"/>
    <property type="match status" value="1"/>
</dbReference>
<organism evidence="1 2">
    <name type="scientific">Neptuniibacter pectenicola</name>
    <dbReference type="NCBI Taxonomy" id="1806669"/>
    <lineage>
        <taxon>Bacteria</taxon>
        <taxon>Pseudomonadati</taxon>
        <taxon>Pseudomonadota</taxon>
        <taxon>Gammaproteobacteria</taxon>
        <taxon>Oceanospirillales</taxon>
        <taxon>Oceanospirillaceae</taxon>
        <taxon>Neptuniibacter</taxon>
    </lineage>
</organism>
<sequence length="58" mass="6437">MQACQNHGMITRAVAGSSLAFCPPLIIDRAQVDEMIEKFSLGLNDTLDFVTRENLLKN</sequence>
<gene>
    <name evidence="1" type="ORF">WNY58_06425</name>
</gene>
<accession>A0ABU9TQN2</accession>
<dbReference type="EMBL" id="JBBMRA010000004">
    <property type="protein sequence ID" value="MEM5536024.1"/>
    <property type="molecule type" value="Genomic_DNA"/>
</dbReference>
<reference evidence="1 2" key="1">
    <citation type="submission" date="2024-03" db="EMBL/GenBank/DDBJ databases">
        <title>Community enrichment and isolation of bacterial strains for fucoidan degradation.</title>
        <authorList>
            <person name="Sichert A."/>
        </authorList>
    </citation>
    <scope>NUCLEOTIDE SEQUENCE [LARGE SCALE GENOMIC DNA]</scope>
    <source>
        <strain evidence="1 2">AS76</strain>
    </source>
</reference>
<name>A0ABU9TQN2_9GAMM</name>
<dbReference type="RefSeq" id="WP_342854061.1">
    <property type="nucleotide sequence ID" value="NZ_JBBMRA010000004.1"/>
</dbReference>
<evidence type="ECO:0000313" key="1">
    <source>
        <dbReference type="EMBL" id="MEM5536024.1"/>
    </source>
</evidence>
<comment type="caution">
    <text evidence="1">The sequence shown here is derived from an EMBL/GenBank/DDBJ whole genome shotgun (WGS) entry which is preliminary data.</text>
</comment>
<dbReference type="Proteomes" id="UP001449225">
    <property type="component" value="Unassembled WGS sequence"/>
</dbReference>
<dbReference type="InterPro" id="IPR015422">
    <property type="entry name" value="PyrdxlP-dep_Trfase_small"/>
</dbReference>
<keyword evidence="2" id="KW-1185">Reference proteome</keyword>
<protein>
    <submittedName>
        <fullName evidence="1">Uncharacterized protein</fullName>
    </submittedName>
</protein>
<evidence type="ECO:0000313" key="2">
    <source>
        <dbReference type="Proteomes" id="UP001449225"/>
    </source>
</evidence>
<proteinExistence type="predicted"/>